<dbReference type="PANTHER" id="PTHR42791:SF1">
    <property type="entry name" value="N-ACETYLTRANSFERASE DOMAIN-CONTAINING PROTEIN"/>
    <property type="match status" value="1"/>
</dbReference>
<dbReference type="InterPro" id="IPR000182">
    <property type="entry name" value="GNAT_dom"/>
</dbReference>
<dbReference type="InterPro" id="IPR016181">
    <property type="entry name" value="Acyl_CoA_acyltransferase"/>
</dbReference>
<dbReference type="PROSITE" id="PS51186">
    <property type="entry name" value="GNAT"/>
    <property type="match status" value="1"/>
</dbReference>
<evidence type="ECO:0000313" key="2">
    <source>
        <dbReference type="EMBL" id="KAJ9132524.1"/>
    </source>
</evidence>
<dbReference type="GO" id="GO:0016747">
    <property type="term" value="F:acyltransferase activity, transferring groups other than amino-acyl groups"/>
    <property type="evidence" value="ECO:0007669"/>
    <property type="project" value="InterPro"/>
</dbReference>
<dbReference type="InterPro" id="IPR052523">
    <property type="entry name" value="Trichothecene_AcTrans"/>
</dbReference>
<proteinExistence type="predicted"/>
<dbReference type="Pfam" id="PF13508">
    <property type="entry name" value="Acetyltransf_7"/>
    <property type="match status" value="1"/>
</dbReference>
<dbReference type="AlphaFoldDB" id="A0AA38RK49"/>
<dbReference type="CDD" id="cd04301">
    <property type="entry name" value="NAT_SF"/>
    <property type="match status" value="1"/>
</dbReference>
<evidence type="ECO:0000313" key="3">
    <source>
        <dbReference type="Proteomes" id="UP001174694"/>
    </source>
</evidence>
<dbReference type="SUPFAM" id="SSF55729">
    <property type="entry name" value="Acyl-CoA N-acyltransferases (Nat)"/>
    <property type="match status" value="1"/>
</dbReference>
<dbReference type="Gene3D" id="3.40.630.30">
    <property type="match status" value="1"/>
</dbReference>
<feature type="domain" description="N-acetyltransferase" evidence="1">
    <location>
        <begin position="101"/>
        <end position="236"/>
    </location>
</feature>
<name>A0AA38RK49_9PEZI</name>
<protein>
    <submittedName>
        <fullName evidence="2">Acetyltransferase</fullName>
    </submittedName>
</protein>
<gene>
    <name evidence="2" type="ORF">NKR23_g11165</name>
</gene>
<evidence type="ECO:0000259" key="1">
    <source>
        <dbReference type="PROSITE" id="PS51186"/>
    </source>
</evidence>
<dbReference type="Proteomes" id="UP001174694">
    <property type="component" value="Unassembled WGS sequence"/>
</dbReference>
<accession>A0AA38RK49</accession>
<sequence length="262" mass="29772">METVSSSNTVTLVELKHSLVPRKWEESVRATGMSECKEAALSLAHAFAADDLAQYLINSDDMAGHTPEAKWRLHVDIMTYIVAAHCLDGIVTTIGPDYEGVALWMPPGKNLDGWWTILRSGMWRLYYQLSPEGRKRYYDEMLPLLHDTKLEVLGERDDDAYYLVYLGTKPHGRGRGYARKLLENMIERADAENRPVYLESSSLANNAYYKKFGFEVKKDIFLKRGLAPVQLSIMVREPRPVRRIAHPAKSAAVKFQPAPMRA</sequence>
<comment type="caution">
    <text evidence="2">The sequence shown here is derived from an EMBL/GenBank/DDBJ whole genome shotgun (WGS) entry which is preliminary data.</text>
</comment>
<dbReference type="PANTHER" id="PTHR42791">
    <property type="entry name" value="GNAT FAMILY ACETYLTRANSFERASE"/>
    <property type="match status" value="1"/>
</dbReference>
<keyword evidence="3" id="KW-1185">Reference proteome</keyword>
<dbReference type="EMBL" id="JANBVO010000056">
    <property type="protein sequence ID" value="KAJ9132524.1"/>
    <property type="molecule type" value="Genomic_DNA"/>
</dbReference>
<reference evidence="2" key="1">
    <citation type="submission" date="2022-07" db="EMBL/GenBank/DDBJ databases">
        <title>Fungi with potential for degradation of polypropylene.</title>
        <authorList>
            <person name="Gostincar C."/>
        </authorList>
    </citation>
    <scope>NUCLEOTIDE SEQUENCE</scope>
    <source>
        <strain evidence="2">EXF-13308</strain>
    </source>
</reference>
<organism evidence="2 3">
    <name type="scientific">Pleurostoma richardsiae</name>
    <dbReference type="NCBI Taxonomy" id="41990"/>
    <lineage>
        <taxon>Eukaryota</taxon>
        <taxon>Fungi</taxon>
        <taxon>Dikarya</taxon>
        <taxon>Ascomycota</taxon>
        <taxon>Pezizomycotina</taxon>
        <taxon>Sordariomycetes</taxon>
        <taxon>Sordariomycetidae</taxon>
        <taxon>Calosphaeriales</taxon>
        <taxon>Pleurostomataceae</taxon>
        <taxon>Pleurostoma</taxon>
    </lineage>
</organism>